<organism evidence="5 6">
    <name type="scientific">Claviceps pusilla</name>
    <dbReference type="NCBI Taxonomy" id="123648"/>
    <lineage>
        <taxon>Eukaryota</taxon>
        <taxon>Fungi</taxon>
        <taxon>Dikarya</taxon>
        <taxon>Ascomycota</taxon>
        <taxon>Pezizomycotina</taxon>
        <taxon>Sordariomycetes</taxon>
        <taxon>Hypocreomycetidae</taxon>
        <taxon>Hypocreales</taxon>
        <taxon>Clavicipitaceae</taxon>
        <taxon>Claviceps</taxon>
    </lineage>
</organism>
<feature type="compositionally biased region" description="Low complexity" evidence="3">
    <location>
        <begin position="244"/>
        <end position="286"/>
    </location>
</feature>
<keyword evidence="6" id="KW-1185">Reference proteome</keyword>
<feature type="chain" id="PRO_5040257565" description="Acetylxylan esterase" evidence="4">
    <location>
        <begin position="23"/>
        <end position="312"/>
    </location>
</feature>
<accession>A0A9P7SUI0</accession>
<evidence type="ECO:0008006" key="7">
    <source>
        <dbReference type="Google" id="ProtNLM"/>
    </source>
</evidence>
<name>A0A9P7SUI0_9HYPO</name>
<dbReference type="SMART" id="SM01110">
    <property type="entry name" value="Cutinase"/>
    <property type="match status" value="1"/>
</dbReference>
<comment type="caution">
    <text evidence="5">The sequence shown here is derived from an EMBL/GenBank/DDBJ whole genome shotgun (WGS) entry which is preliminary data.</text>
</comment>
<keyword evidence="1" id="KW-0378">Hydrolase</keyword>
<dbReference type="InterPro" id="IPR000675">
    <property type="entry name" value="Cutinase/axe"/>
</dbReference>
<feature type="region of interest" description="Disordered" evidence="3">
    <location>
        <begin position="232"/>
        <end position="286"/>
    </location>
</feature>
<dbReference type="InterPro" id="IPR029058">
    <property type="entry name" value="AB_hydrolase_fold"/>
</dbReference>
<dbReference type="Pfam" id="PF01083">
    <property type="entry name" value="Cutinase"/>
    <property type="match status" value="1"/>
</dbReference>
<dbReference type="EMBL" id="SRPW01003083">
    <property type="protein sequence ID" value="KAG5988442.1"/>
    <property type="molecule type" value="Genomic_DNA"/>
</dbReference>
<evidence type="ECO:0000256" key="1">
    <source>
        <dbReference type="ARBA" id="ARBA00022801"/>
    </source>
</evidence>
<dbReference type="Gene3D" id="3.40.50.1820">
    <property type="entry name" value="alpha/beta hydrolase"/>
    <property type="match status" value="1"/>
</dbReference>
<gene>
    <name evidence="5" type="ORF">E4U43_004748</name>
</gene>
<dbReference type="SUPFAM" id="SSF53474">
    <property type="entry name" value="alpha/beta-Hydrolases"/>
    <property type="match status" value="1"/>
</dbReference>
<dbReference type="OrthoDB" id="2586582at2759"/>
<dbReference type="GO" id="GO:0052689">
    <property type="term" value="F:carboxylic ester hydrolase activity"/>
    <property type="evidence" value="ECO:0007669"/>
    <property type="project" value="UniProtKB-ARBA"/>
</dbReference>
<protein>
    <recommendedName>
        <fullName evidence="7">Acetylxylan esterase</fullName>
    </recommendedName>
</protein>
<evidence type="ECO:0000256" key="3">
    <source>
        <dbReference type="SAM" id="MobiDB-lite"/>
    </source>
</evidence>
<sequence length="312" mass="32010">MKHLLAPLALLAARATVPASEAGDSPQGCAGDGLYLISIRGSTELPGIGVSGTLLGTQVKDQIKGTKIVALDYPASLSDPLYADSVVNGTKALTKLISQHVKSCPKDKIAIMGYSQGAQVAMDTVCGSDDSGFDKTAPIASDKVENHVVAIAVFGDPTYVANVTYNKGTSKTNGIFFRKNTNSCLKYANIISSWCDTGDIYCARGNSSEIHSEYFGKYGSDIVKFIVDKARRKSSSGGGGGGTSSASPTDTTTATIPGETAASTASAPTATSTTTPTTTATSTSAAAHGLTKGSKSLYVALPLVLAAMFQVL</sequence>
<dbReference type="PANTHER" id="PTHR33630:SF9">
    <property type="entry name" value="CUTINASE 4"/>
    <property type="match status" value="1"/>
</dbReference>
<keyword evidence="4" id="KW-0732">Signal</keyword>
<dbReference type="Proteomes" id="UP000748025">
    <property type="component" value="Unassembled WGS sequence"/>
</dbReference>
<evidence type="ECO:0000256" key="4">
    <source>
        <dbReference type="SAM" id="SignalP"/>
    </source>
</evidence>
<proteinExistence type="predicted"/>
<evidence type="ECO:0000313" key="5">
    <source>
        <dbReference type="EMBL" id="KAG5988442.1"/>
    </source>
</evidence>
<reference evidence="5" key="1">
    <citation type="journal article" date="2020" name="bioRxiv">
        <title>Whole genome comparisons of ergot fungi reveals the divergence and evolution of species within the genus Claviceps are the result of varying mechanisms driving genome evolution and host range expansion.</title>
        <authorList>
            <person name="Wyka S.A."/>
            <person name="Mondo S.J."/>
            <person name="Liu M."/>
            <person name="Dettman J."/>
            <person name="Nalam V."/>
            <person name="Broders K.D."/>
        </authorList>
    </citation>
    <scope>NUCLEOTIDE SEQUENCE</scope>
    <source>
        <strain evidence="5">CCC 602</strain>
    </source>
</reference>
<evidence type="ECO:0000256" key="2">
    <source>
        <dbReference type="ARBA" id="ARBA00023157"/>
    </source>
</evidence>
<keyword evidence="2" id="KW-1015">Disulfide bond</keyword>
<dbReference type="PANTHER" id="PTHR33630">
    <property type="entry name" value="CUTINASE RV1984C-RELATED-RELATED"/>
    <property type="match status" value="1"/>
</dbReference>
<feature type="signal peptide" evidence="4">
    <location>
        <begin position="1"/>
        <end position="22"/>
    </location>
</feature>
<evidence type="ECO:0000313" key="6">
    <source>
        <dbReference type="Proteomes" id="UP000748025"/>
    </source>
</evidence>
<dbReference type="AlphaFoldDB" id="A0A9P7SUI0"/>